<name>A0AA39MA29_9BILA</name>
<dbReference type="InterPro" id="IPR001806">
    <property type="entry name" value="Small_GTPase"/>
</dbReference>
<dbReference type="SMART" id="SM00175">
    <property type="entry name" value="RAB"/>
    <property type="match status" value="1"/>
</dbReference>
<keyword evidence="6" id="KW-0449">Lipoprotein</keyword>
<dbReference type="PANTHER" id="PTHR47981">
    <property type="entry name" value="RAB FAMILY"/>
    <property type="match status" value="1"/>
</dbReference>
<evidence type="ECO:0000256" key="5">
    <source>
        <dbReference type="ARBA" id="ARBA00023134"/>
    </source>
</evidence>
<evidence type="ECO:0000256" key="8">
    <source>
        <dbReference type="ARBA" id="ARBA00058158"/>
    </source>
</evidence>
<evidence type="ECO:0000256" key="4">
    <source>
        <dbReference type="ARBA" id="ARBA00022927"/>
    </source>
</evidence>
<keyword evidence="2" id="KW-0813">Transport</keyword>
<keyword evidence="11" id="KW-1185">Reference proteome</keyword>
<dbReference type="Gene3D" id="3.40.50.300">
    <property type="entry name" value="P-loop containing nucleotide triphosphate hydrolases"/>
    <property type="match status" value="1"/>
</dbReference>
<dbReference type="InterPro" id="IPR027417">
    <property type="entry name" value="P-loop_NTPase"/>
</dbReference>
<dbReference type="GO" id="GO:0045335">
    <property type="term" value="C:phagocytic vesicle"/>
    <property type="evidence" value="ECO:0007669"/>
    <property type="project" value="TreeGrafter"/>
</dbReference>
<dbReference type="GO" id="GO:0003924">
    <property type="term" value="F:GTPase activity"/>
    <property type="evidence" value="ECO:0007669"/>
    <property type="project" value="InterPro"/>
</dbReference>
<comment type="caution">
    <text evidence="10">The sequence shown here is derived from an EMBL/GenBank/DDBJ whole genome shotgun (WGS) entry which is preliminary data.</text>
</comment>
<evidence type="ECO:0000256" key="3">
    <source>
        <dbReference type="ARBA" id="ARBA00022741"/>
    </source>
</evidence>
<dbReference type="PRINTS" id="PR00449">
    <property type="entry name" value="RASTRNSFRMNG"/>
</dbReference>
<dbReference type="NCBIfam" id="TIGR00231">
    <property type="entry name" value="small_GTP"/>
    <property type="match status" value="1"/>
</dbReference>
<dbReference type="GO" id="GO:0005770">
    <property type="term" value="C:late endosome"/>
    <property type="evidence" value="ECO:0007669"/>
    <property type="project" value="UniProtKB-ARBA"/>
</dbReference>
<evidence type="ECO:0000256" key="6">
    <source>
        <dbReference type="ARBA" id="ARBA00023288"/>
    </source>
</evidence>
<evidence type="ECO:0000313" key="10">
    <source>
        <dbReference type="EMBL" id="KAK0426572.1"/>
    </source>
</evidence>
<sequence>MSEKNSRILKVIVLGDSGVGKTSLLKQYVDHSFAQHYKATVGVDFLTKTLKVAKRSVTVQLWDTAGQERFQSLGCSFFRGADGVILTYDVTNRDSLRSLEHWKDDFLIQSCPANPENFPTVVVGNKIDRSDRKVSLNSAEKFCLEHGNLPHFEVSAKEGINVDEAVQTLIEKAVNQLPEEEEFSFFTTQLDVKPRQSGILWKIFGNCPFF</sequence>
<accession>A0AA39MA29</accession>
<dbReference type="PROSITE" id="PS51420">
    <property type="entry name" value="RHO"/>
    <property type="match status" value="1"/>
</dbReference>
<dbReference type="SUPFAM" id="SSF52540">
    <property type="entry name" value="P-loop containing nucleoside triphosphate hydrolases"/>
    <property type="match status" value="1"/>
</dbReference>
<dbReference type="SMART" id="SM00174">
    <property type="entry name" value="RHO"/>
    <property type="match status" value="1"/>
</dbReference>
<evidence type="ECO:0000256" key="7">
    <source>
        <dbReference type="ARBA" id="ARBA00023289"/>
    </source>
</evidence>
<keyword evidence="3" id="KW-0547">Nucleotide-binding</keyword>
<dbReference type="GO" id="GO:0015031">
    <property type="term" value="P:protein transport"/>
    <property type="evidence" value="ECO:0007669"/>
    <property type="project" value="UniProtKB-KW"/>
</dbReference>
<evidence type="ECO:0000256" key="9">
    <source>
        <dbReference type="ARBA" id="ARBA00067801"/>
    </source>
</evidence>
<dbReference type="Proteomes" id="UP001175271">
    <property type="component" value="Unassembled WGS sequence"/>
</dbReference>
<evidence type="ECO:0000313" key="11">
    <source>
        <dbReference type="Proteomes" id="UP001175271"/>
    </source>
</evidence>
<reference evidence="10" key="1">
    <citation type="submission" date="2023-06" db="EMBL/GenBank/DDBJ databases">
        <title>Genomic analysis of the entomopathogenic nematode Steinernema hermaphroditum.</title>
        <authorList>
            <person name="Schwarz E.M."/>
            <person name="Heppert J.K."/>
            <person name="Baniya A."/>
            <person name="Schwartz H.T."/>
            <person name="Tan C.-H."/>
            <person name="Antoshechkin I."/>
            <person name="Sternberg P.W."/>
            <person name="Goodrich-Blair H."/>
            <person name="Dillman A.R."/>
        </authorList>
    </citation>
    <scope>NUCLEOTIDE SEQUENCE</scope>
    <source>
        <strain evidence="10">PS9179</strain>
        <tissue evidence="10">Whole animal</tissue>
    </source>
</reference>
<keyword evidence="7" id="KW-0636">Prenylation</keyword>
<evidence type="ECO:0000256" key="1">
    <source>
        <dbReference type="ARBA" id="ARBA00006270"/>
    </source>
</evidence>
<dbReference type="PROSITE" id="PS51421">
    <property type="entry name" value="RAS"/>
    <property type="match status" value="1"/>
</dbReference>
<keyword evidence="5" id="KW-0342">GTP-binding</keyword>
<dbReference type="Pfam" id="PF00071">
    <property type="entry name" value="Ras"/>
    <property type="match status" value="1"/>
</dbReference>
<dbReference type="SMART" id="SM00173">
    <property type="entry name" value="RAS"/>
    <property type="match status" value="1"/>
</dbReference>
<dbReference type="SMART" id="SM00176">
    <property type="entry name" value="RAN"/>
    <property type="match status" value="1"/>
</dbReference>
<evidence type="ECO:0000256" key="2">
    <source>
        <dbReference type="ARBA" id="ARBA00022448"/>
    </source>
</evidence>
<comment type="function">
    <text evidence="8">Controls vesicular trafficking from endosomes to the trans-Golgi network (TGN). Acts as a negative regulator of TLR9 signaling and can suppress TLR9-triggered TNFA, IL6, and IFNB production in macrophages by promoting TLR9 lysosomal degradation. Also negatively regulates TLR4 signaling in macrophages by promoting lysosomal degradation of TLR4. Promotes megakaryocytic differentiation by increasing NF-kappa-B-dependent IL6 production and subsequently enhancing the association of STAT3 with GATA1. Not involved in the regulation of the EGF- and EGFR degradation pathway.</text>
</comment>
<gene>
    <name evidence="10" type="ORF">QR680_009777</name>
</gene>
<dbReference type="GO" id="GO:0090385">
    <property type="term" value="P:phagosome-lysosome fusion"/>
    <property type="evidence" value="ECO:0007669"/>
    <property type="project" value="TreeGrafter"/>
</dbReference>
<dbReference type="InterPro" id="IPR005225">
    <property type="entry name" value="Small_GTP-bd"/>
</dbReference>
<dbReference type="GO" id="GO:0005525">
    <property type="term" value="F:GTP binding"/>
    <property type="evidence" value="ECO:0007669"/>
    <property type="project" value="UniProtKB-KW"/>
</dbReference>
<comment type="similarity">
    <text evidence="1">Belongs to the small GTPase superfamily. Rab family.</text>
</comment>
<dbReference type="PANTHER" id="PTHR47981:SF20">
    <property type="entry name" value="RAS-RELATED PROTEIN RAB-7A"/>
    <property type="match status" value="1"/>
</dbReference>
<dbReference type="PROSITE" id="PS51419">
    <property type="entry name" value="RAB"/>
    <property type="match status" value="1"/>
</dbReference>
<keyword evidence="4" id="KW-0653">Protein transport</keyword>
<dbReference type="EMBL" id="JAUCMV010000001">
    <property type="protein sequence ID" value="KAK0426572.1"/>
    <property type="molecule type" value="Genomic_DNA"/>
</dbReference>
<dbReference type="AlphaFoldDB" id="A0AA39MA29"/>
<dbReference type="GO" id="GO:0005764">
    <property type="term" value="C:lysosome"/>
    <property type="evidence" value="ECO:0007669"/>
    <property type="project" value="TreeGrafter"/>
</dbReference>
<dbReference type="GO" id="GO:0002682">
    <property type="term" value="P:regulation of immune system process"/>
    <property type="evidence" value="ECO:0007669"/>
    <property type="project" value="UniProtKB-ARBA"/>
</dbReference>
<organism evidence="10 11">
    <name type="scientific">Steinernema hermaphroditum</name>
    <dbReference type="NCBI Taxonomy" id="289476"/>
    <lineage>
        <taxon>Eukaryota</taxon>
        <taxon>Metazoa</taxon>
        <taxon>Ecdysozoa</taxon>
        <taxon>Nematoda</taxon>
        <taxon>Chromadorea</taxon>
        <taxon>Rhabditida</taxon>
        <taxon>Tylenchina</taxon>
        <taxon>Panagrolaimomorpha</taxon>
        <taxon>Strongyloidoidea</taxon>
        <taxon>Steinernematidae</taxon>
        <taxon>Steinernema</taxon>
    </lineage>
</organism>
<dbReference type="FunFam" id="3.40.50.300:FF:000751">
    <property type="entry name" value="Rab family GTPase, putative"/>
    <property type="match status" value="1"/>
</dbReference>
<protein>
    <recommendedName>
        <fullName evidence="9">Ras-related protein Rab-7b</fullName>
    </recommendedName>
</protein>
<proteinExistence type="inferred from homology"/>